<dbReference type="Proteomes" id="UP000326936">
    <property type="component" value="Plasmid pTHAF100_b"/>
</dbReference>
<dbReference type="RefSeq" id="WP_152432862.1">
    <property type="nucleotide sequence ID" value="NZ_CBCSDK010000028.1"/>
</dbReference>
<reference evidence="1 2" key="1">
    <citation type="submission" date="2019-10" db="EMBL/GenBank/DDBJ databases">
        <title>Complete genome sequence of Vibrio sp. strain THAF100, isolated from non-filtered water from the water column of tank 6 of a marine aquarium containing stony-coral fragments. Water maintained at 26 degree C.</title>
        <authorList>
            <person name="Ruckert C."/>
            <person name="Franco A."/>
            <person name="Kalinowski J."/>
            <person name="Glaeser S."/>
        </authorList>
    </citation>
    <scope>NUCLEOTIDE SEQUENCE [LARGE SCALE GENOMIC DNA]</scope>
    <source>
        <strain evidence="1 2">THAF100</strain>
        <plasmid evidence="2">pthaf100_b</plasmid>
    </source>
</reference>
<dbReference type="KEGG" id="vaq:FIV01_20810"/>
<proteinExistence type="predicted"/>
<dbReference type="AlphaFoldDB" id="A0A5P9CSP7"/>
<sequence length="68" mass="7844">MQLHQAMHGERVRLAHERRMALVIGQLGQDCPDVVIHVEGESRLTNRPKTMVIEKVIAFLKPVFDIER</sequence>
<keyword evidence="2" id="KW-1185">Reference proteome</keyword>
<gene>
    <name evidence="1" type="ORF">FIV01_20810</name>
</gene>
<name>A0A5P9CSP7_9VIBR</name>
<evidence type="ECO:0000313" key="1">
    <source>
        <dbReference type="EMBL" id="QFT28847.1"/>
    </source>
</evidence>
<protein>
    <submittedName>
        <fullName evidence="1">Uncharacterized protein</fullName>
    </submittedName>
</protein>
<geneLocation type="plasmid" evidence="2">
    <name>pthaf100_b</name>
</geneLocation>
<organism evidence="1 2">
    <name type="scientific">Vibrio aquimaris</name>
    <dbReference type="NCBI Taxonomy" id="2587862"/>
    <lineage>
        <taxon>Bacteria</taxon>
        <taxon>Pseudomonadati</taxon>
        <taxon>Pseudomonadota</taxon>
        <taxon>Gammaproteobacteria</taxon>
        <taxon>Vibrionales</taxon>
        <taxon>Vibrionaceae</taxon>
        <taxon>Vibrio</taxon>
    </lineage>
</organism>
<dbReference type="EMBL" id="CP045352">
    <property type="protein sequence ID" value="QFT28847.1"/>
    <property type="molecule type" value="Genomic_DNA"/>
</dbReference>
<evidence type="ECO:0000313" key="2">
    <source>
        <dbReference type="Proteomes" id="UP000326936"/>
    </source>
</evidence>
<keyword evidence="1" id="KW-0614">Plasmid</keyword>
<accession>A0A5P9CSP7</accession>